<dbReference type="OrthoDB" id="6435534at2759"/>
<name>A0A8X7BTA4_9ARAC</name>
<comment type="caution">
    <text evidence="2">The sequence shown here is derived from an EMBL/GenBank/DDBJ whole genome shotgun (WGS) entry which is preliminary data.</text>
</comment>
<evidence type="ECO:0000256" key="1">
    <source>
        <dbReference type="SAM" id="MobiDB-lite"/>
    </source>
</evidence>
<proteinExistence type="predicted"/>
<protein>
    <submittedName>
        <fullName evidence="2">Uncharacterized protein</fullName>
    </submittedName>
</protein>
<organism evidence="2 3">
    <name type="scientific">Trichonephila inaurata madagascariensis</name>
    <dbReference type="NCBI Taxonomy" id="2747483"/>
    <lineage>
        <taxon>Eukaryota</taxon>
        <taxon>Metazoa</taxon>
        <taxon>Ecdysozoa</taxon>
        <taxon>Arthropoda</taxon>
        <taxon>Chelicerata</taxon>
        <taxon>Arachnida</taxon>
        <taxon>Araneae</taxon>
        <taxon>Araneomorphae</taxon>
        <taxon>Entelegynae</taxon>
        <taxon>Araneoidea</taxon>
        <taxon>Nephilidae</taxon>
        <taxon>Trichonephila</taxon>
        <taxon>Trichonephila inaurata</taxon>
    </lineage>
</organism>
<evidence type="ECO:0000313" key="2">
    <source>
        <dbReference type="EMBL" id="GFY43050.1"/>
    </source>
</evidence>
<gene>
    <name evidence="2" type="primary">NCL1_09442</name>
    <name evidence="2" type="ORF">TNIN_313172</name>
</gene>
<dbReference type="AlphaFoldDB" id="A0A8X7BTA4"/>
<keyword evidence="3" id="KW-1185">Reference proteome</keyword>
<dbReference type="EMBL" id="BMAV01003451">
    <property type="protein sequence ID" value="GFY43050.1"/>
    <property type="molecule type" value="Genomic_DNA"/>
</dbReference>
<sequence>MQSGHADFGQGGYQQYAFAPALPSGNSGHDMTKPVAAAQPGMPYAAGMPTSAQHHQSSMGGPVPSPQPIMQQGQQISRAPLSFYRGNSVPRSMPNMSRNPLTAVVNQPSQQATSQFSHVQMVPSPPYHMPPMIMNNFHQMYLQRPNYPQQYSITPQQAVYVNNWNNFNTPPPECKGEIFKTFKKIF</sequence>
<feature type="region of interest" description="Disordered" evidence="1">
    <location>
        <begin position="24"/>
        <end position="70"/>
    </location>
</feature>
<feature type="compositionally biased region" description="Polar residues" evidence="1">
    <location>
        <begin position="50"/>
        <end position="59"/>
    </location>
</feature>
<reference evidence="2" key="1">
    <citation type="submission" date="2020-08" db="EMBL/GenBank/DDBJ databases">
        <title>Multicomponent nature underlies the extraordinary mechanical properties of spider dragline silk.</title>
        <authorList>
            <person name="Kono N."/>
            <person name="Nakamura H."/>
            <person name="Mori M."/>
            <person name="Yoshida Y."/>
            <person name="Ohtoshi R."/>
            <person name="Malay A.D."/>
            <person name="Moran D.A.P."/>
            <person name="Tomita M."/>
            <person name="Numata K."/>
            <person name="Arakawa K."/>
        </authorList>
    </citation>
    <scope>NUCLEOTIDE SEQUENCE</scope>
</reference>
<dbReference type="Proteomes" id="UP000886998">
    <property type="component" value="Unassembled WGS sequence"/>
</dbReference>
<evidence type="ECO:0000313" key="3">
    <source>
        <dbReference type="Proteomes" id="UP000886998"/>
    </source>
</evidence>
<accession>A0A8X7BTA4</accession>